<reference evidence="6 7" key="1">
    <citation type="submission" date="2011-02" db="EMBL/GenBank/DDBJ databases">
        <title>The Genome Sequence of Sphaeroforma arctica JP610.</title>
        <authorList>
            <consortium name="The Broad Institute Genome Sequencing Platform"/>
            <person name="Russ C."/>
            <person name="Cuomo C."/>
            <person name="Young S.K."/>
            <person name="Zeng Q."/>
            <person name="Gargeya S."/>
            <person name="Alvarado L."/>
            <person name="Berlin A."/>
            <person name="Chapman S.B."/>
            <person name="Chen Z."/>
            <person name="Freedman E."/>
            <person name="Gellesch M."/>
            <person name="Goldberg J."/>
            <person name="Griggs A."/>
            <person name="Gujja S."/>
            <person name="Heilman E."/>
            <person name="Heiman D."/>
            <person name="Howarth C."/>
            <person name="Mehta T."/>
            <person name="Neiman D."/>
            <person name="Pearson M."/>
            <person name="Roberts A."/>
            <person name="Saif S."/>
            <person name="Shea T."/>
            <person name="Shenoy N."/>
            <person name="Sisk P."/>
            <person name="Stolte C."/>
            <person name="Sykes S."/>
            <person name="White J."/>
            <person name="Yandava C."/>
            <person name="Burger G."/>
            <person name="Gray M.W."/>
            <person name="Holland P.W.H."/>
            <person name="King N."/>
            <person name="Lang F.B.F."/>
            <person name="Roger A.J."/>
            <person name="Ruiz-Trillo I."/>
            <person name="Haas B."/>
            <person name="Nusbaum C."/>
            <person name="Birren B."/>
        </authorList>
    </citation>
    <scope>NUCLEOTIDE SEQUENCE [LARGE SCALE GENOMIC DNA]</scope>
    <source>
        <strain evidence="6 7">JP610</strain>
    </source>
</reference>
<keyword evidence="4" id="KW-1133">Transmembrane helix</keyword>
<sequence>MTGETNYVLPAREHAEEFYAHYDLGEGYSFPVDMWGCGVILYTLLVGFPPFWHSNRMVLMRLIMRGKFEFLSPYWDNVSDEAKDLVSKLLAADPKQRLTATEAIGHPWMVSALESSVPGLPRVTSRLKIAALAVMAVNRFKSTIKNAIDYSETEEEGMTSAEQIEGPEQVLASGSQTSMSAGRAFSLTAGQYPVSVTDSMYKEPRVRKAIDECAFRIYAHWVKKSNAQNRAALFENYLVYHTN</sequence>
<organism evidence="6 7">
    <name type="scientific">Sphaeroforma arctica JP610</name>
    <dbReference type="NCBI Taxonomy" id="667725"/>
    <lineage>
        <taxon>Eukaryota</taxon>
        <taxon>Ichthyosporea</taxon>
        <taxon>Ichthyophonida</taxon>
        <taxon>Sphaeroforma</taxon>
    </lineage>
</organism>
<dbReference type="eggNOG" id="KOG0599">
    <property type="taxonomic scope" value="Eukaryota"/>
</dbReference>
<dbReference type="InterPro" id="IPR000719">
    <property type="entry name" value="Prot_kinase_dom"/>
</dbReference>
<evidence type="ECO:0000313" key="7">
    <source>
        <dbReference type="Proteomes" id="UP000054560"/>
    </source>
</evidence>
<name>A0A0L0GAE6_9EUKA</name>
<dbReference type="InterPro" id="IPR002291">
    <property type="entry name" value="Phosph_kin_gamma"/>
</dbReference>
<dbReference type="GO" id="GO:0005977">
    <property type="term" value="P:glycogen metabolic process"/>
    <property type="evidence" value="ECO:0007669"/>
    <property type="project" value="InterPro"/>
</dbReference>
<dbReference type="Pfam" id="PF00069">
    <property type="entry name" value="Pkinase"/>
    <property type="match status" value="1"/>
</dbReference>
<dbReference type="Proteomes" id="UP000054560">
    <property type="component" value="Unassembled WGS sequence"/>
</dbReference>
<dbReference type="GO" id="GO:0005524">
    <property type="term" value="F:ATP binding"/>
    <property type="evidence" value="ECO:0007669"/>
    <property type="project" value="InterPro"/>
</dbReference>
<dbReference type="PROSITE" id="PS50011">
    <property type="entry name" value="PROTEIN_KINASE_DOM"/>
    <property type="match status" value="1"/>
</dbReference>
<dbReference type="EMBL" id="KQ241680">
    <property type="protein sequence ID" value="KNC85856.1"/>
    <property type="molecule type" value="Genomic_DNA"/>
</dbReference>
<dbReference type="PRINTS" id="PR01049">
    <property type="entry name" value="PHOSPHBKNASE"/>
</dbReference>
<evidence type="ECO:0000256" key="2">
    <source>
        <dbReference type="ARBA" id="ARBA00022679"/>
    </source>
</evidence>
<proteinExistence type="predicted"/>
<dbReference type="SMART" id="SM00220">
    <property type="entry name" value="S_TKc"/>
    <property type="match status" value="1"/>
</dbReference>
<keyword evidence="4" id="KW-0812">Transmembrane</keyword>
<dbReference type="InterPro" id="IPR011009">
    <property type="entry name" value="Kinase-like_dom_sf"/>
</dbReference>
<feature type="domain" description="Protein kinase" evidence="5">
    <location>
        <begin position="1"/>
        <end position="109"/>
    </location>
</feature>
<accession>A0A0L0GAE6</accession>
<dbReference type="GO" id="GO:0005964">
    <property type="term" value="C:phosphorylase kinase complex"/>
    <property type="evidence" value="ECO:0007669"/>
    <property type="project" value="InterPro"/>
</dbReference>
<keyword evidence="2" id="KW-0808">Transferase</keyword>
<gene>
    <name evidence="6" type="ORF">SARC_01965</name>
</gene>
<dbReference type="AlphaFoldDB" id="A0A0L0GAE6"/>
<keyword evidence="7" id="KW-1185">Reference proteome</keyword>
<evidence type="ECO:0000256" key="1">
    <source>
        <dbReference type="ARBA" id="ARBA00022527"/>
    </source>
</evidence>
<evidence type="ECO:0000256" key="3">
    <source>
        <dbReference type="ARBA" id="ARBA00022777"/>
    </source>
</evidence>
<dbReference type="GO" id="GO:0004689">
    <property type="term" value="F:phosphorylase kinase activity"/>
    <property type="evidence" value="ECO:0007669"/>
    <property type="project" value="InterPro"/>
</dbReference>
<evidence type="ECO:0000259" key="5">
    <source>
        <dbReference type="PROSITE" id="PS50011"/>
    </source>
</evidence>
<keyword evidence="4" id="KW-0472">Membrane</keyword>
<dbReference type="GeneID" id="25902469"/>
<evidence type="ECO:0000313" key="6">
    <source>
        <dbReference type="EMBL" id="KNC85856.1"/>
    </source>
</evidence>
<protein>
    <recommendedName>
        <fullName evidence="5">Protein kinase domain-containing protein</fullName>
    </recommendedName>
</protein>
<dbReference type="PANTHER" id="PTHR24347">
    <property type="entry name" value="SERINE/THREONINE-PROTEIN KINASE"/>
    <property type="match status" value="1"/>
</dbReference>
<dbReference type="OrthoDB" id="419455at2759"/>
<keyword evidence="3" id="KW-0418">Kinase</keyword>
<keyword evidence="1" id="KW-0723">Serine/threonine-protein kinase</keyword>
<feature type="transmembrane region" description="Helical" evidence="4">
    <location>
        <begin position="32"/>
        <end position="52"/>
    </location>
</feature>
<dbReference type="GO" id="GO:0005516">
    <property type="term" value="F:calmodulin binding"/>
    <property type="evidence" value="ECO:0007669"/>
    <property type="project" value="InterPro"/>
</dbReference>
<evidence type="ECO:0000256" key="4">
    <source>
        <dbReference type="SAM" id="Phobius"/>
    </source>
</evidence>
<dbReference type="SUPFAM" id="SSF56112">
    <property type="entry name" value="Protein kinase-like (PK-like)"/>
    <property type="match status" value="1"/>
</dbReference>
<dbReference type="Gene3D" id="1.10.510.10">
    <property type="entry name" value="Transferase(Phosphotransferase) domain 1"/>
    <property type="match status" value="1"/>
</dbReference>
<dbReference type="STRING" id="667725.A0A0L0GAE6"/>
<dbReference type="RefSeq" id="XP_014159758.1">
    <property type="nucleotide sequence ID" value="XM_014304283.1"/>
</dbReference>